<dbReference type="Proteomes" id="UP001187192">
    <property type="component" value="Unassembled WGS sequence"/>
</dbReference>
<proteinExistence type="predicted"/>
<protein>
    <recommendedName>
        <fullName evidence="1">Transposase (putative) gypsy type domain-containing protein</fullName>
    </recommendedName>
</protein>
<sequence>MVSGPNDLYSRPLPGYITLLAEFFRVGLGLPFHPYLRQALRRLNVAPMQLNSNAYRILISYFVLWTKNYTSELSFRAFQNLYRMKTALPSIGSYYFQGYQGTFITGCPDSDKNYKHLWFFAAGRWLHGRLPYDEVTPWERVPITFRRGYVWTQGLYTDARNLERIEKLHEKADPERNQNRLLSVRHPHPITLMTDQE</sequence>
<dbReference type="InterPro" id="IPR007321">
    <property type="entry name" value="Transposase_28"/>
</dbReference>
<dbReference type="AlphaFoldDB" id="A0AA88EKZ7"/>
<keyword evidence="3" id="KW-1185">Reference proteome</keyword>
<evidence type="ECO:0000313" key="3">
    <source>
        <dbReference type="Proteomes" id="UP001187192"/>
    </source>
</evidence>
<comment type="caution">
    <text evidence="2">The sequence shown here is derived from an EMBL/GenBank/DDBJ whole genome shotgun (WGS) entry which is preliminary data.</text>
</comment>
<dbReference type="EMBL" id="BTGU01012746">
    <property type="protein sequence ID" value="GMN71774.1"/>
    <property type="molecule type" value="Genomic_DNA"/>
</dbReference>
<gene>
    <name evidence="2" type="ORF">TIFTF001_053448</name>
</gene>
<accession>A0AA88EKZ7</accession>
<dbReference type="Pfam" id="PF04195">
    <property type="entry name" value="Transposase_28"/>
    <property type="match status" value="1"/>
</dbReference>
<feature type="domain" description="Transposase (putative) gypsy type" evidence="1">
    <location>
        <begin position="20"/>
        <end position="85"/>
    </location>
</feature>
<reference evidence="2" key="1">
    <citation type="submission" date="2023-07" db="EMBL/GenBank/DDBJ databases">
        <title>draft genome sequence of fig (Ficus carica).</title>
        <authorList>
            <person name="Takahashi T."/>
            <person name="Nishimura K."/>
        </authorList>
    </citation>
    <scope>NUCLEOTIDE SEQUENCE</scope>
</reference>
<organism evidence="2 3">
    <name type="scientific">Ficus carica</name>
    <name type="common">Common fig</name>
    <dbReference type="NCBI Taxonomy" id="3494"/>
    <lineage>
        <taxon>Eukaryota</taxon>
        <taxon>Viridiplantae</taxon>
        <taxon>Streptophyta</taxon>
        <taxon>Embryophyta</taxon>
        <taxon>Tracheophyta</taxon>
        <taxon>Spermatophyta</taxon>
        <taxon>Magnoliopsida</taxon>
        <taxon>eudicotyledons</taxon>
        <taxon>Gunneridae</taxon>
        <taxon>Pentapetalae</taxon>
        <taxon>rosids</taxon>
        <taxon>fabids</taxon>
        <taxon>Rosales</taxon>
        <taxon>Moraceae</taxon>
        <taxon>Ficeae</taxon>
        <taxon>Ficus</taxon>
    </lineage>
</organism>
<evidence type="ECO:0000313" key="2">
    <source>
        <dbReference type="EMBL" id="GMN71774.1"/>
    </source>
</evidence>
<evidence type="ECO:0000259" key="1">
    <source>
        <dbReference type="Pfam" id="PF04195"/>
    </source>
</evidence>
<name>A0AA88EKZ7_FICCA</name>